<reference evidence="1" key="1">
    <citation type="submission" date="2020-01" db="EMBL/GenBank/DDBJ databases">
        <authorList>
            <person name="Qin S."/>
        </authorList>
    </citation>
    <scope>NUCLEOTIDE SEQUENCE</scope>
    <source>
        <strain evidence="1">CVir17-16-YZ6g</strain>
        <plasmid evidence="1">p17-15-vir-like</plasmid>
    </source>
</reference>
<accession>A0A8B0SXH6</accession>
<sequence>MPVLRFFWRMDHDADYGVLNDIARGQSDPRKK</sequence>
<organism evidence="1">
    <name type="scientific">Klebsiella pneumoniae</name>
    <dbReference type="NCBI Taxonomy" id="573"/>
    <lineage>
        <taxon>Bacteria</taxon>
        <taxon>Pseudomonadati</taxon>
        <taxon>Pseudomonadota</taxon>
        <taxon>Gammaproteobacteria</taxon>
        <taxon>Enterobacterales</taxon>
        <taxon>Enterobacteriaceae</taxon>
        <taxon>Klebsiella/Raoultella group</taxon>
        <taxon>Klebsiella</taxon>
        <taxon>Klebsiella pneumoniae complex</taxon>
    </lineage>
</organism>
<name>A0A8B0SXH6_KLEPN</name>
<protein>
    <submittedName>
        <fullName evidence="1">Mobile element protein</fullName>
    </submittedName>
</protein>
<dbReference type="EMBL" id="MN956836">
    <property type="protein sequence ID" value="QTX14627.1"/>
    <property type="molecule type" value="Genomic_DNA"/>
</dbReference>
<proteinExistence type="predicted"/>
<keyword evidence="1" id="KW-0614">Plasmid</keyword>
<geneLocation type="plasmid" evidence="1">
    <name>p17-15-vir-like</name>
</geneLocation>
<evidence type="ECO:0000313" key="1">
    <source>
        <dbReference type="EMBL" id="QTX14627.1"/>
    </source>
</evidence>
<dbReference type="AlphaFoldDB" id="A0A8B0SXH6"/>